<name>A0A151NEI3_ALLMI</name>
<evidence type="ECO:0000313" key="3">
    <source>
        <dbReference type="Proteomes" id="UP000050525"/>
    </source>
</evidence>
<feature type="region of interest" description="Disordered" evidence="1">
    <location>
        <begin position="45"/>
        <end position="77"/>
    </location>
</feature>
<evidence type="ECO:0000256" key="1">
    <source>
        <dbReference type="SAM" id="MobiDB-lite"/>
    </source>
</evidence>
<dbReference type="EMBL" id="AKHW03003207">
    <property type="protein sequence ID" value="KYO35192.1"/>
    <property type="molecule type" value="Genomic_DNA"/>
</dbReference>
<accession>A0A151NEI3</accession>
<evidence type="ECO:0000313" key="2">
    <source>
        <dbReference type="EMBL" id="KYO35192.1"/>
    </source>
</evidence>
<dbReference type="AlphaFoldDB" id="A0A151NEI3"/>
<reference evidence="2 3" key="1">
    <citation type="journal article" date="2012" name="Genome Biol.">
        <title>Sequencing three crocodilian genomes to illuminate the evolution of archosaurs and amniotes.</title>
        <authorList>
            <person name="St John J.A."/>
            <person name="Braun E.L."/>
            <person name="Isberg S.R."/>
            <person name="Miles L.G."/>
            <person name="Chong A.Y."/>
            <person name="Gongora J."/>
            <person name="Dalzell P."/>
            <person name="Moran C."/>
            <person name="Bed'hom B."/>
            <person name="Abzhanov A."/>
            <person name="Burgess S.C."/>
            <person name="Cooksey A.M."/>
            <person name="Castoe T.A."/>
            <person name="Crawford N.G."/>
            <person name="Densmore L.D."/>
            <person name="Drew J.C."/>
            <person name="Edwards S.V."/>
            <person name="Faircloth B.C."/>
            <person name="Fujita M.K."/>
            <person name="Greenwold M.J."/>
            <person name="Hoffmann F.G."/>
            <person name="Howard J.M."/>
            <person name="Iguchi T."/>
            <person name="Janes D.E."/>
            <person name="Khan S.Y."/>
            <person name="Kohno S."/>
            <person name="de Koning A.J."/>
            <person name="Lance S.L."/>
            <person name="McCarthy F.M."/>
            <person name="McCormack J.E."/>
            <person name="Merchant M.E."/>
            <person name="Peterson D.G."/>
            <person name="Pollock D.D."/>
            <person name="Pourmand N."/>
            <person name="Raney B.J."/>
            <person name="Roessler K.A."/>
            <person name="Sanford J.R."/>
            <person name="Sawyer R.H."/>
            <person name="Schmidt C.J."/>
            <person name="Triplett E.W."/>
            <person name="Tuberville T.D."/>
            <person name="Venegas-Anaya M."/>
            <person name="Howard J.T."/>
            <person name="Jarvis E.D."/>
            <person name="Guillette L.J.Jr."/>
            <person name="Glenn T.C."/>
            <person name="Green R.E."/>
            <person name="Ray D.A."/>
        </authorList>
    </citation>
    <scope>NUCLEOTIDE SEQUENCE [LARGE SCALE GENOMIC DNA]</scope>
    <source>
        <strain evidence="2">KSC_2009_1</strain>
    </source>
</reference>
<organism evidence="2 3">
    <name type="scientific">Alligator mississippiensis</name>
    <name type="common">American alligator</name>
    <dbReference type="NCBI Taxonomy" id="8496"/>
    <lineage>
        <taxon>Eukaryota</taxon>
        <taxon>Metazoa</taxon>
        <taxon>Chordata</taxon>
        <taxon>Craniata</taxon>
        <taxon>Vertebrata</taxon>
        <taxon>Euteleostomi</taxon>
        <taxon>Archelosauria</taxon>
        <taxon>Archosauria</taxon>
        <taxon>Crocodylia</taxon>
        <taxon>Alligatoridae</taxon>
        <taxon>Alligatorinae</taxon>
        <taxon>Alligator</taxon>
    </lineage>
</organism>
<comment type="caution">
    <text evidence="2">The sequence shown here is derived from an EMBL/GenBank/DDBJ whole genome shotgun (WGS) entry which is preliminary data.</text>
</comment>
<proteinExistence type="predicted"/>
<keyword evidence="3" id="KW-1185">Reference proteome</keyword>
<dbReference type="Proteomes" id="UP000050525">
    <property type="component" value="Unassembled WGS sequence"/>
</dbReference>
<protein>
    <submittedName>
        <fullName evidence="2">Uncharacterized protein</fullName>
    </submittedName>
</protein>
<sequence>MNFQDLLSLPPGQVKKGFLQIPVGFQTFQNCYETLPEIETGKSIKTEETNPKANLGTGGSSRAAPIPLQQGCPGNQAQPRTTAMAVFSFRNMASLRNLKISIDEWHGASPWLDQVLGPNTSPFLACASGLDHTGAQYHHPPSPICWD</sequence>
<gene>
    <name evidence="2" type="ORF">Y1Q_0001069</name>
</gene>